<dbReference type="PANTHER" id="PTHR46743">
    <property type="entry name" value="TEICHOIC ACIDS EXPORT ATP-BINDING PROTEIN TAGH"/>
    <property type="match status" value="1"/>
</dbReference>
<dbReference type="InterPro" id="IPR050683">
    <property type="entry name" value="Bact_Polysacc_Export_ATP-bd"/>
</dbReference>
<dbReference type="Gene3D" id="3.40.50.300">
    <property type="entry name" value="P-loop containing nucleotide triphosphate hydrolases"/>
    <property type="match status" value="1"/>
</dbReference>
<evidence type="ECO:0000259" key="7">
    <source>
        <dbReference type="PROSITE" id="PS50893"/>
    </source>
</evidence>
<protein>
    <submittedName>
        <fullName evidence="8">Lipopolysaccharide transport system ATP-binding protein</fullName>
    </submittedName>
</protein>
<keyword evidence="6 8" id="KW-0067">ATP-binding</keyword>
<dbReference type="OrthoDB" id="9778870at2"/>
<dbReference type="PANTHER" id="PTHR46743:SF2">
    <property type="entry name" value="TEICHOIC ACIDS EXPORT ATP-BINDING PROTEIN TAGH"/>
    <property type="match status" value="1"/>
</dbReference>
<name>A0A316F467_9BURK</name>
<organism evidence="8 9">
    <name type="scientific">Cupriavidus plantarum</name>
    <dbReference type="NCBI Taxonomy" id="942865"/>
    <lineage>
        <taxon>Bacteria</taxon>
        <taxon>Pseudomonadati</taxon>
        <taxon>Pseudomonadota</taxon>
        <taxon>Betaproteobacteria</taxon>
        <taxon>Burkholderiales</taxon>
        <taxon>Burkholderiaceae</taxon>
        <taxon>Cupriavidus</taxon>
    </lineage>
</organism>
<gene>
    <name evidence="8" type="ORF">C7419_1012204</name>
</gene>
<dbReference type="InterPro" id="IPR003439">
    <property type="entry name" value="ABC_transporter-like_ATP-bd"/>
</dbReference>
<proteinExistence type="inferred from homology"/>
<dbReference type="PROSITE" id="PS50893">
    <property type="entry name" value="ABC_TRANSPORTER_2"/>
    <property type="match status" value="1"/>
</dbReference>
<keyword evidence="9" id="KW-1185">Reference proteome</keyword>
<keyword evidence="4" id="KW-0997">Cell inner membrane</keyword>
<dbReference type="EMBL" id="QGGT01000001">
    <property type="protein sequence ID" value="PWK38309.1"/>
    <property type="molecule type" value="Genomic_DNA"/>
</dbReference>
<dbReference type="GeneID" id="98339246"/>
<dbReference type="CDD" id="cd10147">
    <property type="entry name" value="Wzt_C-like"/>
    <property type="match status" value="1"/>
</dbReference>
<evidence type="ECO:0000256" key="3">
    <source>
        <dbReference type="ARBA" id="ARBA00022475"/>
    </source>
</evidence>
<keyword evidence="4" id="KW-0472">Membrane</keyword>
<dbReference type="InterPro" id="IPR015860">
    <property type="entry name" value="ABC_transpr_TagH-like"/>
</dbReference>
<evidence type="ECO:0000256" key="1">
    <source>
        <dbReference type="ARBA" id="ARBA00005417"/>
    </source>
</evidence>
<dbReference type="InterPro" id="IPR003593">
    <property type="entry name" value="AAA+_ATPase"/>
</dbReference>
<dbReference type="GO" id="GO:0005524">
    <property type="term" value="F:ATP binding"/>
    <property type="evidence" value="ECO:0007669"/>
    <property type="project" value="UniProtKB-KW"/>
</dbReference>
<comment type="caution">
    <text evidence="8">The sequence shown here is derived from an EMBL/GenBank/DDBJ whole genome shotgun (WGS) entry which is preliminary data.</text>
</comment>
<feature type="domain" description="ABC transporter" evidence="7">
    <location>
        <begin position="49"/>
        <end position="268"/>
    </location>
</feature>
<sequence length="439" mass="48614">MTVAVKVENLSKKYRINHVVGSQPRSIREAVGQKLGSLLPFGRQSAHGLDATGATKSVEDFYALRDVSFEIKEGERIAIIGGNGAGKSTLLKILSRITEPSSGTVAIRGKVSSLLEVGTGFHPELTGRENIFLNGAILGMPRAEILRKFDEIVDFSGVEKFIDTPVKFYSSGMYVRLAFSVSAWLDPDILIVDEVLSVGDQAFQKRCMERMKELTSSGRTVLFVSHSMAAVKSMCEKALYLKKGEVVAFSAVDDVAVSYTRTISEEAGESAWHKPTFSLPDPEIDVQIDCADYIECMGGMIADQNGAPTAHLDIDKPFSIVLRYRIKRAVPYRVVPNFHFYDEAGGRVFISFPETPAMSEVGDYEVVCHIDPFQFNNGRFSVMPALSSYEMENPLHFALFNALRFEVHEPNNSDPRRHGWGGGLPGVSRPRLKWDCTRL</sequence>
<dbReference type="Pfam" id="PF00005">
    <property type="entry name" value="ABC_tran"/>
    <property type="match status" value="1"/>
</dbReference>
<evidence type="ECO:0000313" key="9">
    <source>
        <dbReference type="Proteomes" id="UP000245754"/>
    </source>
</evidence>
<dbReference type="InterPro" id="IPR027417">
    <property type="entry name" value="P-loop_NTPase"/>
</dbReference>
<keyword evidence="2" id="KW-0813">Transport</keyword>
<accession>A0A316F467</accession>
<dbReference type="AlphaFoldDB" id="A0A316F467"/>
<evidence type="ECO:0000256" key="2">
    <source>
        <dbReference type="ARBA" id="ARBA00022448"/>
    </source>
</evidence>
<dbReference type="GO" id="GO:0016887">
    <property type="term" value="F:ATP hydrolysis activity"/>
    <property type="evidence" value="ECO:0007669"/>
    <property type="project" value="InterPro"/>
</dbReference>
<dbReference type="GO" id="GO:0140359">
    <property type="term" value="F:ABC-type transporter activity"/>
    <property type="evidence" value="ECO:0007669"/>
    <property type="project" value="InterPro"/>
</dbReference>
<comment type="similarity">
    <text evidence="1">Belongs to the ABC transporter superfamily.</text>
</comment>
<evidence type="ECO:0000313" key="8">
    <source>
        <dbReference type="EMBL" id="PWK38309.1"/>
    </source>
</evidence>
<dbReference type="Proteomes" id="UP000245754">
    <property type="component" value="Unassembled WGS sequence"/>
</dbReference>
<keyword evidence="3" id="KW-1003">Cell membrane</keyword>
<reference evidence="8 9" key="1">
    <citation type="submission" date="2018-05" db="EMBL/GenBank/DDBJ databases">
        <title>Genomic Encyclopedia of Type Strains, Phase IV (KMG-V): Genome sequencing to study the core and pangenomes of soil and plant-associated prokaryotes.</title>
        <authorList>
            <person name="Whitman W."/>
        </authorList>
    </citation>
    <scope>NUCLEOTIDE SEQUENCE [LARGE SCALE GENOMIC DNA]</scope>
    <source>
        <strain evidence="8 9">SLV-132</strain>
    </source>
</reference>
<evidence type="ECO:0000256" key="4">
    <source>
        <dbReference type="ARBA" id="ARBA00022519"/>
    </source>
</evidence>
<dbReference type="SMART" id="SM00382">
    <property type="entry name" value="AAA"/>
    <property type="match status" value="1"/>
</dbReference>
<dbReference type="GO" id="GO:0016020">
    <property type="term" value="C:membrane"/>
    <property type="evidence" value="ECO:0007669"/>
    <property type="project" value="InterPro"/>
</dbReference>
<dbReference type="SUPFAM" id="SSF52540">
    <property type="entry name" value="P-loop containing nucleoside triphosphate hydrolases"/>
    <property type="match status" value="1"/>
</dbReference>
<dbReference type="CDD" id="cd03220">
    <property type="entry name" value="ABC_KpsT_Wzt"/>
    <property type="match status" value="1"/>
</dbReference>
<dbReference type="InterPro" id="IPR029439">
    <property type="entry name" value="Wzt_C"/>
</dbReference>
<keyword evidence="5" id="KW-0547">Nucleotide-binding</keyword>
<dbReference type="RefSeq" id="WP_109581918.1">
    <property type="nucleotide sequence ID" value="NZ_CAJPUX010000001.1"/>
</dbReference>
<evidence type="ECO:0000256" key="5">
    <source>
        <dbReference type="ARBA" id="ARBA00022741"/>
    </source>
</evidence>
<evidence type="ECO:0000256" key="6">
    <source>
        <dbReference type="ARBA" id="ARBA00022840"/>
    </source>
</evidence>